<name>A0A8J6GSY5_MICOH</name>
<evidence type="ECO:0000313" key="12">
    <source>
        <dbReference type="EMBL" id="KAH0516376.1"/>
    </source>
</evidence>
<protein>
    <recommendedName>
        <fullName evidence="11">Carbohydrate sulfotransferase</fullName>
        <ecNumber evidence="11">2.8.2.-</ecNumber>
    </recommendedName>
</protein>
<evidence type="ECO:0000256" key="4">
    <source>
        <dbReference type="ARBA" id="ARBA00022692"/>
    </source>
</evidence>
<evidence type="ECO:0000256" key="3">
    <source>
        <dbReference type="ARBA" id="ARBA00022679"/>
    </source>
</evidence>
<evidence type="ECO:0000256" key="1">
    <source>
        <dbReference type="ARBA" id="ARBA00004323"/>
    </source>
</evidence>
<accession>A0A8J6GSY5</accession>
<evidence type="ECO:0000256" key="6">
    <source>
        <dbReference type="ARBA" id="ARBA00022989"/>
    </source>
</evidence>
<keyword evidence="5 11" id="KW-0735">Signal-anchor</keyword>
<evidence type="ECO:0000256" key="9">
    <source>
        <dbReference type="ARBA" id="ARBA00023180"/>
    </source>
</evidence>
<evidence type="ECO:0000256" key="11">
    <source>
        <dbReference type="RuleBase" id="RU364020"/>
    </source>
</evidence>
<dbReference type="InterPro" id="IPR005331">
    <property type="entry name" value="Sulfotransferase"/>
</dbReference>
<keyword evidence="10 11" id="KW-0119">Carbohydrate metabolism</keyword>
<keyword evidence="9 11" id="KW-0325">Glycoprotein</keyword>
<comment type="similarity">
    <text evidence="2 11">Belongs to the sulfotransferase 2 family.</text>
</comment>
<dbReference type="EC" id="2.8.2.-" evidence="11"/>
<dbReference type="EMBL" id="JAATJU010020200">
    <property type="protein sequence ID" value="KAH0516376.1"/>
    <property type="molecule type" value="Genomic_DNA"/>
</dbReference>
<dbReference type="PANTHER" id="PTHR12137:SF32">
    <property type="entry name" value="CARBOHYDRATE SULFOTRANSFERASE 11"/>
    <property type="match status" value="1"/>
</dbReference>
<keyword evidence="4" id="KW-0812">Transmembrane</keyword>
<keyword evidence="7 11" id="KW-0333">Golgi apparatus</keyword>
<dbReference type="GO" id="GO:0016051">
    <property type="term" value="P:carbohydrate biosynthetic process"/>
    <property type="evidence" value="ECO:0007669"/>
    <property type="project" value="InterPro"/>
</dbReference>
<keyword evidence="3 11" id="KW-0808">Transferase</keyword>
<comment type="subcellular location">
    <subcellularLocation>
        <location evidence="1 11">Golgi apparatus membrane</location>
        <topology evidence="1 11">Single-pass type II membrane protein</topology>
    </subcellularLocation>
</comment>
<reference evidence="12" key="1">
    <citation type="submission" date="2020-03" db="EMBL/GenBank/DDBJ databases">
        <title>Studies in the Genomics of Life Span.</title>
        <authorList>
            <person name="Glass D."/>
        </authorList>
    </citation>
    <scope>NUCLEOTIDE SEQUENCE</scope>
    <source>
        <strain evidence="12">LTLLF</strain>
        <tissue evidence="12">Muscle</tissue>
    </source>
</reference>
<dbReference type="AlphaFoldDB" id="A0A8J6GSY5"/>
<gene>
    <name evidence="12" type="ORF">LTLLF_125550</name>
</gene>
<evidence type="ECO:0000256" key="5">
    <source>
        <dbReference type="ARBA" id="ARBA00022968"/>
    </source>
</evidence>
<evidence type="ECO:0000313" key="13">
    <source>
        <dbReference type="Proteomes" id="UP000710432"/>
    </source>
</evidence>
<keyword evidence="6" id="KW-1133">Transmembrane helix</keyword>
<dbReference type="InterPro" id="IPR018011">
    <property type="entry name" value="Carb_sulfotrans_8-10"/>
</dbReference>
<evidence type="ECO:0000256" key="7">
    <source>
        <dbReference type="ARBA" id="ARBA00023034"/>
    </source>
</evidence>
<dbReference type="GO" id="GO:0000139">
    <property type="term" value="C:Golgi membrane"/>
    <property type="evidence" value="ECO:0007669"/>
    <property type="project" value="UniProtKB-SubCell"/>
</dbReference>
<proteinExistence type="inferred from homology"/>
<dbReference type="PANTHER" id="PTHR12137">
    <property type="entry name" value="CARBOHYDRATE SULFOTRANSFERASE"/>
    <property type="match status" value="1"/>
</dbReference>
<dbReference type="GO" id="GO:0030166">
    <property type="term" value="P:proteoglycan biosynthetic process"/>
    <property type="evidence" value="ECO:0007669"/>
    <property type="project" value="TreeGrafter"/>
</dbReference>
<dbReference type="Proteomes" id="UP000710432">
    <property type="component" value="Unassembled WGS sequence"/>
</dbReference>
<evidence type="ECO:0000256" key="8">
    <source>
        <dbReference type="ARBA" id="ARBA00023136"/>
    </source>
</evidence>
<organism evidence="12 13">
    <name type="scientific">Microtus ochrogaster</name>
    <name type="common">Prairie vole</name>
    <dbReference type="NCBI Taxonomy" id="79684"/>
    <lineage>
        <taxon>Eukaryota</taxon>
        <taxon>Metazoa</taxon>
        <taxon>Chordata</taxon>
        <taxon>Craniata</taxon>
        <taxon>Vertebrata</taxon>
        <taxon>Euteleostomi</taxon>
        <taxon>Mammalia</taxon>
        <taxon>Eutheria</taxon>
        <taxon>Euarchontoglires</taxon>
        <taxon>Glires</taxon>
        <taxon>Rodentia</taxon>
        <taxon>Myomorpha</taxon>
        <taxon>Muroidea</taxon>
        <taxon>Cricetidae</taxon>
        <taxon>Arvicolinae</taxon>
        <taxon>Microtus</taxon>
    </lineage>
</organism>
<sequence>MVTRSAGLSLSSPGPFRVIQHSLGHGPCILPSSCSFSVSCKESKAWFRDSTEGHVKSVQGSAPLRPLAAACISRGPMGAVSEQIVFAQWDSGLVPGPRRELECSDIGLADTVAVVVNDIESQPDPCQQKLELSNTAILHQMRRDQVTDTCRANSAMSRKRRVLTPNDLKHLVVDEDHELIYCYVPKVACTNWKRLMMVLSGRGKYSDPMEIPANEAHVSANLKTLNQYSIPEINHRLKSYMKFLFVREPFERLVSAYRNKFTQKYNTSFHKRYGTKIIRRQRKNATQEALRKGDDVKFEEFVAYLIDPHTQREEPFNEHWQTVYSLCHPCHIHYDLVGKYETLEEDSNYVLQLAGVSGYLKFPTYAKSTRTTDEMTTEFFQNISAEHQTQLYEVYKLDFLMFNYSVPNYLKLE</sequence>
<dbReference type="GO" id="GO:0008146">
    <property type="term" value="F:sulfotransferase activity"/>
    <property type="evidence" value="ECO:0007669"/>
    <property type="project" value="InterPro"/>
</dbReference>
<evidence type="ECO:0000256" key="10">
    <source>
        <dbReference type="ARBA" id="ARBA00023277"/>
    </source>
</evidence>
<dbReference type="Pfam" id="PF03567">
    <property type="entry name" value="Sulfotransfer_2"/>
    <property type="match status" value="1"/>
</dbReference>
<comment type="caution">
    <text evidence="12">The sequence shown here is derived from an EMBL/GenBank/DDBJ whole genome shotgun (WGS) entry which is preliminary data.</text>
</comment>
<evidence type="ECO:0000256" key="2">
    <source>
        <dbReference type="ARBA" id="ARBA00006339"/>
    </source>
</evidence>
<keyword evidence="8" id="KW-0472">Membrane</keyword>